<organism evidence="1">
    <name type="scientific">Burkholderia orbicola (strain AU 1054)</name>
    <dbReference type="NCBI Taxonomy" id="331271"/>
    <lineage>
        <taxon>Bacteria</taxon>
        <taxon>Pseudomonadati</taxon>
        <taxon>Pseudomonadota</taxon>
        <taxon>Betaproteobacteria</taxon>
        <taxon>Burkholderiales</taxon>
        <taxon>Burkholderiaceae</taxon>
        <taxon>Burkholderia</taxon>
        <taxon>Burkholderia cepacia complex</taxon>
        <taxon>Burkholderia orbicola</taxon>
    </lineage>
</organism>
<dbReference type="EMBL" id="CP000379">
    <property type="protein sequence ID" value="ABF78600.1"/>
    <property type="molecule type" value="Genomic_DNA"/>
</dbReference>
<accession>A0A0H2XWI4</accession>
<evidence type="ECO:0000313" key="1">
    <source>
        <dbReference type="EMBL" id="ABF78600.1"/>
    </source>
</evidence>
<dbReference type="HOGENOM" id="CLU_2394082_0_0_4"/>
<gene>
    <name evidence="1" type="ordered locus">Bcen_3708</name>
</gene>
<protein>
    <submittedName>
        <fullName evidence="1">Uncharacterized protein</fullName>
    </submittedName>
</protein>
<dbReference type="AlphaFoldDB" id="A0A0H2XWI4"/>
<reference evidence="1" key="1">
    <citation type="submission" date="2006-05" db="EMBL/GenBank/DDBJ databases">
        <title>Complete sequence of chromosome 2 of Burkholderia cenocepacia AU 1054.</title>
        <authorList>
            <consortium name="US DOE Joint Genome Institute"/>
            <person name="Copeland A."/>
            <person name="Lucas S."/>
            <person name="Lapidus A."/>
            <person name="Barry K."/>
            <person name="Detter J.C."/>
            <person name="Glavina del Rio T."/>
            <person name="Hammon N."/>
            <person name="Israni S."/>
            <person name="Dalin E."/>
            <person name="Tice H."/>
            <person name="Pitluck S."/>
            <person name="Chain P."/>
            <person name="Malfatti S."/>
            <person name="Shin M."/>
            <person name="Vergez L."/>
            <person name="Schmutz J."/>
            <person name="Larimer F."/>
            <person name="Land M."/>
            <person name="Hauser L."/>
            <person name="Kyrpides N."/>
            <person name="Lykidis A."/>
            <person name="LiPuma J.J."/>
            <person name="Konstantinidis K."/>
            <person name="Tiedje J.M."/>
            <person name="Richardson P."/>
        </authorList>
    </citation>
    <scope>NUCLEOTIDE SEQUENCE [LARGE SCALE GENOMIC DNA]</scope>
    <source>
        <strain evidence="1">AU 1054</strain>
    </source>
</reference>
<sequence length="93" mass="10540">MQRPPRAGREVLTEWLRGDRAFDVAWSSATRIDCACALRRQIQERLAVFPLDGQQPLALILREQLLASRGRFGDRGIDALSFACRALTSDRKQ</sequence>
<name>A0A0H2XWI4_BURO1</name>
<proteinExistence type="predicted"/>